<dbReference type="Proteomes" id="UP000509761">
    <property type="component" value="Chromosome"/>
</dbReference>
<dbReference type="RefSeq" id="WP_022522675.1">
    <property type="nucleotide sequence ID" value="NZ_CP054580.1"/>
</dbReference>
<keyword evidence="2" id="KW-1185">Reference proteome</keyword>
<dbReference type="GeneID" id="69282308"/>
<evidence type="ECO:0000313" key="1">
    <source>
        <dbReference type="EMBL" id="QKS24390.1"/>
    </source>
</evidence>
<organism evidence="1 2">
    <name type="scientific">Vreelandella titanicae</name>
    <dbReference type="NCBI Taxonomy" id="664683"/>
    <lineage>
        <taxon>Bacteria</taxon>
        <taxon>Pseudomonadati</taxon>
        <taxon>Pseudomonadota</taxon>
        <taxon>Gammaproteobacteria</taxon>
        <taxon>Oceanospirillales</taxon>
        <taxon>Halomonadaceae</taxon>
        <taxon>Vreelandella</taxon>
    </lineage>
</organism>
<dbReference type="EMBL" id="CP054580">
    <property type="protein sequence ID" value="QKS24390.1"/>
    <property type="molecule type" value="Genomic_DNA"/>
</dbReference>
<dbReference type="AlphaFoldDB" id="A0A1G8NSH3"/>
<protein>
    <submittedName>
        <fullName evidence="1">Uncharacterized protein</fullName>
    </submittedName>
</protein>
<gene>
    <name evidence="1" type="ORF">FX987_02167</name>
</gene>
<proteinExistence type="predicted"/>
<sequence>MGYLISFLIAVLLAIFTAWIQYYSWFKKERFKFESKEEDIALTLVNEISELAHMRIHKQREQVWNIRNNNYSQEVEQEYRKAVVSWNEKIGGFMSKLDYSFSREEVSFFENFIHRKFYRIHCEMVLIKESKANTLSLSQLEEELNRLGSEVVYFVRRLMGKVRRKDYSTLTLNKKVSFGNRSKLTCEYLVLRLFGLD</sequence>
<accession>A0A1G8NSH3</accession>
<evidence type="ECO:0000313" key="2">
    <source>
        <dbReference type="Proteomes" id="UP000509761"/>
    </source>
</evidence>
<reference evidence="1 2" key="1">
    <citation type="submission" date="2019-12" db="EMBL/GenBank/DDBJ databases">
        <title>Genome sequencing and assembly of endphytes of Porphyra tenera.</title>
        <authorList>
            <person name="Park J.M."/>
            <person name="Shin R."/>
            <person name="Jo S.H."/>
        </authorList>
    </citation>
    <scope>NUCLEOTIDE SEQUENCE [LARGE SCALE GENOMIC DNA]</scope>
    <source>
        <strain evidence="1 2">GPM3</strain>
    </source>
</reference>
<name>A0A1G8NSH3_9GAMM</name>